<dbReference type="EMBL" id="UINC01074592">
    <property type="protein sequence ID" value="SVC11942.1"/>
    <property type="molecule type" value="Genomic_DNA"/>
</dbReference>
<feature type="domain" description="Peptidase M20 dimerisation" evidence="2">
    <location>
        <begin position="182"/>
        <end position="273"/>
    </location>
</feature>
<dbReference type="InterPro" id="IPR017439">
    <property type="entry name" value="Amidohydrolase"/>
</dbReference>
<accession>A0A382JKR3</accession>
<dbReference type="InterPro" id="IPR002933">
    <property type="entry name" value="Peptidase_M20"/>
</dbReference>
<dbReference type="NCBIfam" id="TIGR01891">
    <property type="entry name" value="amidohydrolases"/>
    <property type="match status" value="1"/>
</dbReference>
<dbReference type="CDD" id="cd05666">
    <property type="entry name" value="M20_Acy1-like"/>
    <property type="match status" value="1"/>
</dbReference>
<dbReference type="SUPFAM" id="SSF55031">
    <property type="entry name" value="Bacterial exopeptidase dimerisation domain"/>
    <property type="match status" value="1"/>
</dbReference>
<dbReference type="SUPFAM" id="SSF53187">
    <property type="entry name" value="Zn-dependent exopeptidases"/>
    <property type="match status" value="1"/>
</dbReference>
<dbReference type="Gene3D" id="3.30.70.360">
    <property type="match status" value="1"/>
</dbReference>
<dbReference type="InterPro" id="IPR011650">
    <property type="entry name" value="Peptidase_M20_dimer"/>
</dbReference>
<protein>
    <recommendedName>
        <fullName evidence="2">Peptidase M20 dimerisation domain-containing protein</fullName>
    </recommendedName>
</protein>
<dbReference type="Pfam" id="PF07687">
    <property type="entry name" value="M20_dimer"/>
    <property type="match status" value="1"/>
</dbReference>
<reference evidence="3" key="1">
    <citation type="submission" date="2018-05" db="EMBL/GenBank/DDBJ databases">
        <authorList>
            <person name="Lanie J.A."/>
            <person name="Ng W.-L."/>
            <person name="Kazmierczak K.M."/>
            <person name="Andrzejewski T.M."/>
            <person name="Davidsen T.M."/>
            <person name="Wayne K.J."/>
            <person name="Tettelin H."/>
            <person name="Glass J.I."/>
            <person name="Rusch D."/>
            <person name="Podicherti R."/>
            <person name="Tsui H.-C.T."/>
            <person name="Winkler M.E."/>
        </authorList>
    </citation>
    <scope>NUCLEOTIDE SEQUENCE</scope>
</reference>
<keyword evidence="1" id="KW-0378">Hydrolase</keyword>
<dbReference type="InterPro" id="IPR036264">
    <property type="entry name" value="Bact_exopeptidase_dim_dom"/>
</dbReference>
<dbReference type="Gene3D" id="3.40.630.10">
    <property type="entry name" value="Zn peptidases"/>
    <property type="match status" value="1"/>
</dbReference>
<feature type="non-terminal residue" evidence="3">
    <location>
        <position position="1"/>
    </location>
</feature>
<dbReference type="Pfam" id="PF01546">
    <property type="entry name" value="Peptidase_M20"/>
    <property type="match status" value="1"/>
</dbReference>
<organism evidence="3">
    <name type="scientific">marine metagenome</name>
    <dbReference type="NCBI Taxonomy" id="408172"/>
    <lineage>
        <taxon>unclassified sequences</taxon>
        <taxon>metagenomes</taxon>
        <taxon>ecological metagenomes</taxon>
    </lineage>
</organism>
<dbReference type="GO" id="GO:0016787">
    <property type="term" value="F:hydrolase activity"/>
    <property type="evidence" value="ECO:0007669"/>
    <property type="project" value="UniProtKB-KW"/>
</dbReference>
<dbReference type="PANTHER" id="PTHR11014:SF63">
    <property type="entry name" value="METALLOPEPTIDASE, PUTATIVE (AFU_ORTHOLOGUE AFUA_6G09600)-RELATED"/>
    <property type="match status" value="1"/>
</dbReference>
<dbReference type="FunFam" id="3.30.70.360:FF:000001">
    <property type="entry name" value="N-acetyldiaminopimelate deacetylase"/>
    <property type="match status" value="1"/>
</dbReference>
<sequence length="388" mass="41444">VKTKHLQEAMCGWRHDFHLHPELGFKEHRTAENVADLLEEFGIQIHRGIGGTGIVGILQSGDGTRSIGLRADMDALPITESGTCEYRSQHDGVMHACGHDGHTSMLLGAAKYLADSGNFNGKIVFIFQPNEEHGLGAPAMIKDGLFEQFEVDDVYGIHNIPGMPIGSFAMRSGAITASESLFEINIKAQGGHAALPHMGVDAIIVATEIVQSLQTIVSRKLNPSLNGVVSVTEFITDGSRNILPGSAILRGDARALSHQVNETIEARMRQIVEGVSLAHGVSAEVQYETVFPSVINSPAPVLAAQQAASEVVGSAAVDADCEPKLFSEDFAHLAAAKPGCFVLMGNGTQGENARPLHSSDYDFNDEALTVGSSFWVQLVEQQLSKSVV</sequence>
<dbReference type="AlphaFoldDB" id="A0A382JKR3"/>
<dbReference type="PIRSF" id="PIRSF005962">
    <property type="entry name" value="Pept_M20D_amidohydro"/>
    <property type="match status" value="1"/>
</dbReference>
<name>A0A382JKR3_9ZZZZ</name>
<gene>
    <name evidence="3" type="ORF">METZ01_LOCUS264796</name>
</gene>
<proteinExistence type="predicted"/>
<evidence type="ECO:0000256" key="1">
    <source>
        <dbReference type="ARBA" id="ARBA00022801"/>
    </source>
</evidence>
<dbReference type="PANTHER" id="PTHR11014">
    <property type="entry name" value="PEPTIDASE M20 FAMILY MEMBER"/>
    <property type="match status" value="1"/>
</dbReference>
<evidence type="ECO:0000313" key="3">
    <source>
        <dbReference type="EMBL" id="SVC11942.1"/>
    </source>
</evidence>
<evidence type="ECO:0000259" key="2">
    <source>
        <dbReference type="Pfam" id="PF07687"/>
    </source>
</evidence>